<proteinExistence type="predicted"/>
<organism evidence="1 2">
    <name type="scientific">Deinococcus indicus</name>
    <dbReference type="NCBI Taxonomy" id="223556"/>
    <lineage>
        <taxon>Bacteria</taxon>
        <taxon>Thermotogati</taxon>
        <taxon>Deinococcota</taxon>
        <taxon>Deinococci</taxon>
        <taxon>Deinococcales</taxon>
        <taxon>Deinococcaceae</taxon>
        <taxon>Deinococcus</taxon>
    </lineage>
</organism>
<keyword evidence="2" id="KW-1185">Reference proteome</keyword>
<name>A0A246BEK6_9DEIO</name>
<protein>
    <submittedName>
        <fullName evidence="1">Uncharacterized protein</fullName>
    </submittedName>
</protein>
<sequence length="77" mass="8163">MPWGALLEGGRLAAGCPTPQPPTPEGQGEPSLALGKSFYFCGVFVVGVDVSGFDAILRPPRRPARCAHDGRWQSAVR</sequence>
<evidence type="ECO:0000313" key="2">
    <source>
        <dbReference type="Proteomes" id="UP000197208"/>
    </source>
</evidence>
<accession>A0A246BEK6</accession>
<dbReference type="AlphaFoldDB" id="A0A246BEK6"/>
<evidence type="ECO:0000313" key="1">
    <source>
        <dbReference type="EMBL" id="OWL93630.1"/>
    </source>
</evidence>
<comment type="caution">
    <text evidence="1">The sequence shown here is derived from an EMBL/GenBank/DDBJ whole genome shotgun (WGS) entry which is preliminary data.</text>
</comment>
<dbReference type="Proteomes" id="UP000197208">
    <property type="component" value="Unassembled WGS sequence"/>
</dbReference>
<dbReference type="EMBL" id="NHMK01000033">
    <property type="protein sequence ID" value="OWL93630.1"/>
    <property type="molecule type" value="Genomic_DNA"/>
</dbReference>
<gene>
    <name evidence="1" type="ORF">CBQ26_19345</name>
</gene>
<reference evidence="1 2" key="1">
    <citation type="submission" date="2017-05" db="EMBL/GenBank/DDBJ databases">
        <title>De novo genome assembly of Deniococcus indicus strain DR1.</title>
        <authorList>
            <person name="Chauhan D."/>
            <person name="Yennamalli R.M."/>
            <person name="Priyadarshini R."/>
        </authorList>
    </citation>
    <scope>NUCLEOTIDE SEQUENCE [LARGE SCALE GENOMIC DNA]</scope>
    <source>
        <strain evidence="1 2">DR1</strain>
    </source>
</reference>